<dbReference type="PANTHER" id="PTHR10209:SF881">
    <property type="entry name" value="FI07970P-RELATED"/>
    <property type="match status" value="1"/>
</dbReference>
<organism evidence="7 8">
    <name type="scientific">Entomortierella parvispora</name>
    <dbReference type="NCBI Taxonomy" id="205924"/>
    <lineage>
        <taxon>Eukaryota</taxon>
        <taxon>Fungi</taxon>
        <taxon>Fungi incertae sedis</taxon>
        <taxon>Mucoromycota</taxon>
        <taxon>Mortierellomycotina</taxon>
        <taxon>Mortierellomycetes</taxon>
        <taxon>Mortierellales</taxon>
        <taxon>Mortierellaceae</taxon>
        <taxon>Entomortierella</taxon>
    </lineage>
</organism>
<dbReference type="Gene3D" id="2.60.120.330">
    <property type="entry name" value="B-lactam Antibiotic, Isopenicillin N Synthase, Chain"/>
    <property type="match status" value="1"/>
</dbReference>
<keyword evidence="8" id="KW-1185">Reference proteome</keyword>
<dbReference type="Pfam" id="PF14226">
    <property type="entry name" value="DIOX_N"/>
    <property type="match status" value="1"/>
</dbReference>
<keyword evidence="4 5" id="KW-0408">Iron</keyword>
<protein>
    <recommendedName>
        <fullName evidence="6">Fe2OG dioxygenase domain-containing protein</fullName>
    </recommendedName>
</protein>
<comment type="caution">
    <text evidence="7">The sequence shown here is derived from an EMBL/GenBank/DDBJ whole genome shotgun (WGS) entry which is preliminary data.</text>
</comment>
<dbReference type="PANTHER" id="PTHR10209">
    <property type="entry name" value="OXIDOREDUCTASE, 2OG-FE II OXYGENASE FAMILY PROTEIN"/>
    <property type="match status" value="1"/>
</dbReference>
<evidence type="ECO:0000256" key="3">
    <source>
        <dbReference type="ARBA" id="ARBA00023002"/>
    </source>
</evidence>
<evidence type="ECO:0000259" key="6">
    <source>
        <dbReference type="PROSITE" id="PS51471"/>
    </source>
</evidence>
<reference evidence="7" key="1">
    <citation type="submission" date="2021-11" db="EMBL/GenBank/DDBJ databases">
        <authorList>
            <person name="Herlambang A."/>
            <person name="Guo Y."/>
            <person name="Takashima Y."/>
            <person name="Nishizawa T."/>
        </authorList>
    </citation>
    <scope>NUCLEOTIDE SEQUENCE</scope>
    <source>
        <strain evidence="7">E1425</strain>
    </source>
</reference>
<name>A0A9P3LY90_9FUNG</name>
<evidence type="ECO:0000256" key="1">
    <source>
        <dbReference type="ARBA" id="ARBA00008056"/>
    </source>
</evidence>
<keyword evidence="3 5" id="KW-0560">Oxidoreductase</keyword>
<dbReference type="SUPFAM" id="SSF51197">
    <property type="entry name" value="Clavaminate synthase-like"/>
    <property type="match status" value="1"/>
</dbReference>
<dbReference type="OrthoDB" id="288590at2759"/>
<evidence type="ECO:0000313" key="7">
    <source>
        <dbReference type="EMBL" id="GJJ74873.1"/>
    </source>
</evidence>
<dbReference type="AlphaFoldDB" id="A0A9P3LY90"/>
<evidence type="ECO:0000313" key="8">
    <source>
        <dbReference type="Proteomes" id="UP000827284"/>
    </source>
</evidence>
<gene>
    <name evidence="7" type="ORF">EMPS_07231</name>
</gene>
<evidence type="ECO:0000256" key="5">
    <source>
        <dbReference type="RuleBase" id="RU003682"/>
    </source>
</evidence>
<feature type="domain" description="Fe2OG dioxygenase" evidence="6">
    <location>
        <begin position="188"/>
        <end position="305"/>
    </location>
</feature>
<dbReference type="Proteomes" id="UP000827284">
    <property type="component" value="Unassembled WGS sequence"/>
</dbReference>
<dbReference type="EMBL" id="BQFW01000010">
    <property type="protein sequence ID" value="GJJ74873.1"/>
    <property type="molecule type" value="Genomic_DNA"/>
</dbReference>
<accession>A0A9P3LY90</accession>
<dbReference type="InterPro" id="IPR027443">
    <property type="entry name" value="IPNS-like_sf"/>
</dbReference>
<dbReference type="PRINTS" id="PR00682">
    <property type="entry name" value="IPNSYNTHASE"/>
</dbReference>
<dbReference type="Pfam" id="PF03171">
    <property type="entry name" value="2OG-FeII_Oxy"/>
    <property type="match status" value="1"/>
</dbReference>
<dbReference type="GO" id="GO:0046872">
    <property type="term" value="F:metal ion binding"/>
    <property type="evidence" value="ECO:0007669"/>
    <property type="project" value="UniProtKB-KW"/>
</dbReference>
<dbReference type="InterPro" id="IPR005123">
    <property type="entry name" value="Oxoglu/Fe-dep_dioxygenase_dom"/>
</dbReference>
<comment type="similarity">
    <text evidence="1 5">Belongs to the iron/ascorbate-dependent oxidoreductase family.</text>
</comment>
<evidence type="ECO:0000256" key="4">
    <source>
        <dbReference type="ARBA" id="ARBA00023004"/>
    </source>
</evidence>
<dbReference type="InterPro" id="IPR026992">
    <property type="entry name" value="DIOX_N"/>
</dbReference>
<dbReference type="PROSITE" id="PS51471">
    <property type="entry name" value="FE2OG_OXY"/>
    <property type="match status" value="1"/>
</dbReference>
<dbReference type="GO" id="GO:0016491">
    <property type="term" value="F:oxidoreductase activity"/>
    <property type="evidence" value="ECO:0007669"/>
    <property type="project" value="UniProtKB-KW"/>
</dbReference>
<sequence>MSPNASTTPTTSLPLIDLANFTNSSRESRLKTAKQLVSACRTTGFVYIVNHGVPKHELDRAFAISSKFFALPQEEKMKAPHPPGWSIHRGYSWPGFEKVSNATSSTDDEAAVQKLREVQDVKESYEVGSELNPEMPNIWPPEEVLPEWRPFMSKFYWTCFETAKTVLRALALGIGLEEDTLVKLHSGHYNQLRLLNYPAIPAQVLEEGTCERMPAHTDWSTMTMLWQDDCGGLQVEDPNHVGRFIDVEPVEGALVMNIGDLMMRWSNDVLRSTMHRVTLPPLQDRIKGERRITRPRKSIVYFLATDPDRLIEVMSSCVDENRPAKYEPITQRDYASMRARMQY</sequence>
<evidence type="ECO:0000256" key="2">
    <source>
        <dbReference type="ARBA" id="ARBA00022723"/>
    </source>
</evidence>
<dbReference type="InterPro" id="IPR044861">
    <property type="entry name" value="IPNS-like_FE2OG_OXY"/>
</dbReference>
<proteinExistence type="inferred from homology"/>
<reference evidence="7" key="2">
    <citation type="journal article" date="2022" name="Microbiol. Resour. Announc.">
        <title>Whole-Genome Sequence of Entomortierella parvispora E1425, a Mucoromycotan Fungus Associated with Burkholderiaceae-Related Endosymbiotic Bacteria.</title>
        <authorList>
            <person name="Herlambang A."/>
            <person name="Guo Y."/>
            <person name="Takashima Y."/>
            <person name="Narisawa K."/>
            <person name="Ohta H."/>
            <person name="Nishizawa T."/>
        </authorList>
    </citation>
    <scope>NUCLEOTIDE SEQUENCE</scope>
    <source>
        <strain evidence="7">E1425</strain>
    </source>
</reference>
<keyword evidence="2 5" id="KW-0479">Metal-binding</keyword>